<protein>
    <submittedName>
        <fullName evidence="2">Uncharacterized protein</fullName>
    </submittedName>
</protein>
<evidence type="ECO:0000313" key="3">
    <source>
        <dbReference type="EMBL" id="QEW27043.1"/>
    </source>
</evidence>
<dbReference type="PATRIC" id="fig|540747.5.peg.4436"/>
<dbReference type="EMBL" id="LAXI01000004">
    <property type="protein sequence ID" value="KRS18137.1"/>
    <property type="molecule type" value="Genomic_DNA"/>
</dbReference>
<dbReference type="Proteomes" id="UP000325785">
    <property type="component" value="Chromosome"/>
</dbReference>
<dbReference type="KEGG" id="rid:RIdsm_02852"/>
<keyword evidence="4" id="KW-1185">Reference proteome</keyword>
<dbReference type="EMBL" id="CP031598">
    <property type="protein sequence ID" value="QEW27043.1"/>
    <property type="molecule type" value="Genomic_DNA"/>
</dbReference>
<feature type="chain" id="PRO_5015044590" evidence="1">
    <location>
        <begin position="23"/>
        <end position="181"/>
    </location>
</feature>
<feature type="signal peptide" evidence="1">
    <location>
        <begin position="1"/>
        <end position="22"/>
    </location>
</feature>
<keyword evidence="1" id="KW-0732">Signal</keyword>
<reference evidence="2 4" key="1">
    <citation type="submission" date="2015-04" db="EMBL/GenBank/DDBJ databases">
        <title>The draft genome sequence of Roseovarius indicus B108T.</title>
        <authorList>
            <person name="Li G."/>
            <person name="Lai Q."/>
            <person name="Shao Z."/>
            <person name="Yan P."/>
        </authorList>
    </citation>
    <scope>NUCLEOTIDE SEQUENCE [LARGE SCALE GENOMIC DNA]</scope>
    <source>
        <strain evidence="2 4">B108</strain>
    </source>
</reference>
<name>A0A0T5PA22_9RHOB</name>
<evidence type="ECO:0000313" key="2">
    <source>
        <dbReference type="EMBL" id="KRS18137.1"/>
    </source>
</evidence>
<evidence type="ECO:0000313" key="5">
    <source>
        <dbReference type="Proteomes" id="UP000325785"/>
    </source>
</evidence>
<dbReference type="RefSeq" id="WP_057815188.1">
    <property type="nucleotide sequence ID" value="NZ_CAXRJZ010000033.1"/>
</dbReference>
<dbReference type="STRING" id="540747.SAMN04488031_101493"/>
<evidence type="ECO:0000256" key="1">
    <source>
        <dbReference type="SAM" id="SignalP"/>
    </source>
</evidence>
<accession>A0A0T5PA22</accession>
<proteinExistence type="predicted"/>
<dbReference type="Proteomes" id="UP000051401">
    <property type="component" value="Unassembled WGS sequence"/>
</dbReference>
<evidence type="ECO:0000313" key="4">
    <source>
        <dbReference type="Proteomes" id="UP000051401"/>
    </source>
</evidence>
<reference evidence="3 5" key="2">
    <citation type="submission" date="2018-08" db="EMBL/GenBank/DDBJ databases">
        <title>Genetic Globetrotter - A new plasmid hitch-hiking vast phylogenetic and geographic distances.</title>
        <authorList>
            <person name="Vollmers J."/>
            <person name="Petersen J."/>
        </authorList>
    </citation>
    <scope>NUCLEOTIDE SEQUENCE [LARGE SCALE GENOMIC DNA]</scope>
    <source>
        <strain evidence="3 5">DSM 26383</strain>
    </source>
</reference>
<gene>
    <name evidence="3" type="ORF">RIdsm_02852</name>
    <name evidence="2" type="ORF">XM52_08240</name>
</gene>
<dbReference type="AlphaFoldDB" id="A0A0T5PA22"/>
<sequence>MKHCITALALSIGLATATQGTAEPASTETCEQLTDRIEFCGEESGWSRLGRAVAEATAVYQRGDNSIGKLIVEMTGTKALRDKDVQSAILKKVSGQIKKLGGSLDVIALKGGMMNRPAGTILYSYQSNGTEVLFLHSYMVRKGMVMQFITVAPGVTDNDIARATHRTFISGFSFSDPGVAL</sequence>
<organism evidence="2 4">
    <name type="scientific">Roseovarius indicus</name>
    <dbReference type="NCBI Taxonomy" id="540747"/>
    <lineage>
        <taxon>Bacteria</taxon>
        <taxon>Pseudomonadati</taxon>
        <taxon>Pseudomonadota</taxon>
        <taxon>Alphaproteobacteria</taxon>
        <taxon>Rhodobacterales</taxon>
        <taxon>Roseobacteraceae</taxon>
        <taxon>Roseovarius</taxon>
    </lineage>
</organism>